<keyword evidence="4" id="KW-1185">Reference proteome</keyword>
<keyword evidence="2" id="KW-0732">Signal</keyword>
<name>A0AAE0PK64_SORBR</name>
<evidence type="ECO:0000256" key="2">
    <source>
        <dbReference type="SAM" id="SignalP"/>
    </source>
</evidence>
<reference evidence="3" key="2">
    <citation type="submission" date="2023-07" db="EMBL/GenBank/DDBJ databases">
        <authorList>
            <consortium name="Lawrence Berkeley National Laboratory"/>
            <person name="Haridas S."/>
            <person name="Hensen N."/>
            <person name="Bonometti L."/>
            <person name="Westerberg I."/>
            <person name="Brannstrom I.O."/>
            <person name="Guillou S."/>
            <person name="Cros-Aarteil S."/>
            <person name="Calhoun S."/>
            <person name="Kuo A."/>
            <person name="Mondo S."/>
            <person name="Pangilinan J."/>
            <person name="Riley R."/>
            <person name="LaButti K."/>
            <person name="Andreopoulos B."/>
            <person name="Lipzen A."/>
            <person name="Chen C."/>
            <person name="Yanf M."/>
            <person name="Daum C."/>
            <person name="Ng V."/>
            <person name="Clum A."/>
            <person name="Steindorff A."/>
            <person name="Ohm R."/>
            <person name="Martin F."/>
            <person name="Silar P."/>
            <person name="Natvig D."/>
            <person name="Lalanne C."/>
            <person name="Gautier V."/>
            <person name="Ament-velasquez S.L."/>
            <person name="Kruys A."/>
            <person name="Hutchinson M.I."/>
            <person name="Powell A.J."/>
            <person name="Barry K."/>
            <person name="Miller A.N."/>
            <person name="Grigoriev I.V."/>
            <person name="Debuchy R."/>
            <person name="Gladieux P."/>
            <person name="Thoren M.H."/>
            <person name="Johannesson H."/>
        </authorList>
    </citation>
    <scope>NUCLEOTIDE SEQUENCE</scope>
    <source>
        <strain evidence="3">FGSC 1904</strain>
    </source>
</reference>
<evidence type="ECO:0000313" key="3">
    <source>
        <dbReference type="EMBL" id="KAK3401418.1"/>
    </source>
</evidence>
<dbReference type="AlphaFoldDB" id="A0AAE0PK64"/>
<organism evidence="3 4">
    <name type="scientific">Sordaria brevicollis</name>
    <dbReference type="NCBI Taxonomy" id="83679"/>
    <lineage>
        <taxon>Eukaryota</taxon>
        <taxon>Fungi</taxon>
        <taxon>Dikarya</taxon>
        <taxon>Ascomycota</taxon>
        <taxon>Pezizomycotina</taxon>
        <taxon>Sordariomycetes</taxon>
        <taxon>Sordariomycetidae</taxon>
        <taxon>Sordariales</taxon>
        <taxon>Sordariaceae</taxon>
        <taxon>Sordaria</taxon>
    </lineage>
</organism>
<proteinExistence type="predicted"/>
<accession>A0AAE0PK64</accession>
<dbReference type="EMBL" id="JAUTDP010000002">
    <property type="protein sequence ID" value="KAK3401418.1"/>
    <property type="molecule type" value="Genomic_DNA"/>
</dbReference>
<dbReference type="Proteomes" id="UP001281003">
    <property type="component" value="Unassembled WGS sequence"/>
</dbReference>
<feature type="compositionally biased region" description="Low complexity" evidence="1">
    <location>
        <begin position="35"/>
        <end position="55"/>
    </location>
</feature>
<evidence type="ECO:0000256" key="1">
    <source>
        <dbReference type="SAM" id="MobiDB-lite"/>
    </source>
</evidence>
<evidence type="ECO:0000313" key="4">
    <source>
        <dbReference type="Proteomes" id="UP001281003"/>
    </source>
</evidence>
<comment type="caution">
    <text evidence="3">The sequence shown here is derived from an EMBL/GenBank/DDBJ whole genome shotgun (WGS) entry which is preliminary data.</text>
</comment>
<feature type="chain" id="PRO_5042271818" evidence="2">
    <location>
        <begin position="18"/>
        <end position="227"/>
    </location>
</feature>
<protein>
    <submittedName>
        <fullName evidence="3">Uncharacterized protein</fullName>
    </submittedName>
</protein>
<sequence>MKFTSFLFLTTALGAYAAPTGLAPRDSSSLAARNPDAPSIITAPPPTIRGGSRRSVPVRRDPQRGGGQAPPPPPPLNSRGANEEAKLLLHLPLRVKQLVREVAKLLLHHLLLKVPQLASVAAKLPHHHLLLGVKQLVVREVARPLLHLHLHLVRDRPRVVSVVAKLPPLLPHSSRVVNVEDKQPLLLLPSDNNRAANAVAKPRHLLPRRVALGQSSLKMVVTLSNRV</sequence>
<feature type="signal peptide" evidence="2">
    <location>
        <begin position="1"/>
        <end position="17"/>
    </location>
</feature>
<reference evidence="3" key="1">
    <citation type="journal article" date="2023" name="Mol. Phylogenet. Evol.">
        <title>Genome-scale phylogeny and comparative genomics of the fungal order Sordariales.</title>
        <authorList>
            <person name="Hensen N."/>
            <person name="Bonometti L."/>
            <person name="Westerberg I."/>
            <person name="Brannstrom I.O."/>
            <person name="Guillou S."/>
            <person name="Cros-Aarteil S."/>
            <person name="Calhoun S."/>
            <person name="Haridas S."/>
            <person name="Kuo A."/>
            <person name="Mondo S."/>
            <person name="Pangilinan J."/>
            <person name="Riley R."/>
            <person name="LaButti K."/>
            <person name="Andreopoulos B."/>
            <person name="Lipzen A."/>
            <person name="Chen C."/>
            <person name="Yan M."/>
            <person name="Daum C."/>
            <person name="Ng V."/>
            <person name="Clum A."/>
            <person name="Steindorff A."/>
            <person name="Ohm R.A."/>
            <person name="Martin F."/>
            <person name="Silar P."/>
            <person name="Natvig D.O."/>
            <person name="Lalanne C."/>
            <person name="Gautier V."/>
            <person name="Ament-Velasquez S.L."/>
            <person name="Kruys A."/>
            <person name="Hutchinson M.I."/>
            <person name="Powell A.J."/>
            <person name="Barry K."/>
            <person name="Miller A.N."/>
            <person name="Grigoriev I.V."/>
            <person name="Debuchy R."/>
            <person name="Gladieux P."/>
            <person name="Hiltunen Thoren M."/>
            <person name="Johannesson H."/>
        </authorList>
    </citation>
    <scope>NUCLEOTIDE SEQUENCE</scope>
    <source>
        <strain evidence="3">FGSC 1904</strain>
    </source>
</reference>
<gene>
    <name evidence="3" type="ORF">B0T20DRAFT_114637</name>
</gene>
<feature type="region of interest" description="Disordered" evidence="1">
    <location>
        <begin position="22"/>
        <end position="80"/>
    </location>
</feature>